<comment type="caution">
    <text evidence="1">The sequence shown here is derived from an EMBL/GenBank/DDBJ whole genome shotgun (WGS) entry which is preliminary data.</text>
</comment>
<feature type="non-terminal residue" evidence="1">
    <location>
        <position position="209"/>
    </location>
</feature>
<accession>A0ABD4S9Q7</accession>
<reference evidence="1 2" key="1">
    <citation type="submission" date="2021-12" db="EMBL/GenBank/DDBJ databases">
        <title>Antimicrobial susceptibility of Lactobacillus delbrueckii subsp. lactis obtained from milk products and other habitats.</title>
        <authorList>
            <person name="Shani N."/>
        </authorList>
    </citation>
    <scope>NUCLEOTIDE SEQUENCE [LARGE SCALE GENOMIC DNA]</scope>
    <source>
        <strain evidence="1 2">CIRM BIA 266</strain>
    </source>
</reference>
<gene>
    <name evidence="1" type="ORF">LOB39_01285</name>
</gene>
<sequence>MSDFFERYGRCRHFFLNRYCGIKSMLAVNNWQALRNQVRKWDKPVKGSKGKLETVYNFQTKHWVGALREACANIKSMWSNLANRLKKLIQGNENFSADQRHLLFFILKFKSAWQAVLLHKPIELPEEYTEALTEIEAKLTDKQIKQAHSYLRRITYRYHYRARKAGRLGSSMKCDLNWAFEGNTFSFSSDVPRKQFSVEMTSPWSYPRT</sequence>
<proteinExistence type="predicted"/>
<name>A0ABD4S9Q7_9LACO</name>
<evidence type="ECO:0000313" key="1">
    <source>
        <dbReference type="EMBL" id="MCD5517214.1"/>
    </source>
</evidence>
<protein>
    <submittedName>
        <fullName evidence="1">Transposase</fullName>
    </submittedName>
</protein>
<dbReference type="Proteomes" id="UP001320314">
    <property type="component" value="Unassembled WGS sequence"/>
</dbReference>
<evidence type="ECO:0000313" key="2">
    <source>
        <dbReference type="Proteomes" id="UP001320314"/>
    </source>
</evidence>
<dbReference type="AlphaFoldDB" id="A0ABD4S9Q7"/>
<dbReference type="EMBL" id="JAJNUD010000001">
    <property type="protein sequence ID" value="MCD5517214.1"/>
    <property type="molecule type" value="Genomic_DNA"/>
</dbReference>
<organism evidence="1 2">
    <name type="scientific">Lactobacillus delbrueckii subsp. allosunkii</name>
    <dbReference type="NCBI Taxonomy" id="1050107"/>
    <lineage>
        <taxon>Bacteria</taxon>
        <taxon>Bacillati</taxon>
        <taxon>Bacillota</taxon>
        <taxon>Bacilli</taxon>
        <taxon>Lactobacillales</taxon>
        <taxon>Lactobacillaceae</taxon>
        <taxon>Lactobacillus</taxon>
    </lineage>
</organism>